<keyword evidence="2" id="KW-1185">Reference proteome</keyword>
<name>A0A9D4C7Q9_DREPO</name>
<dbReference type="AlphaFoldDB" id="A0A9D4C7Q9"/>
<comment type="caution">
    <text evidence="1">The sequence shown here is derived from an EMBL/GenBank/DDBJ whole genome shotgun (WGS) entry which is preliminary data.</text>
</comment>
<sequence>MALHGGWYRCTSHLGDSGSPFAAHKSLVSGYHTEQVGFPTKTLVSTRSTRPLHS</sequence>
<gene>
    <name evidence="1" type="ORF">DPMN_061427</name>
</gene>
<reference evidence="1" key="1">
    <citation type="journal article" date="2019" name="bioRxiv">
        <title>The Genome of the Zebra Mussel, Dreissena polymorpha: A Resource for Invasive Species Research.</title>
        <authorList>
            <person name="McCartney M.A."/>
            <person name="Auch B."/>
            <person name="Kono T."/>
            <person name="Mallez S."/>
            <person name="Zhang Y."/>
            <person name="Obille A."/>
            <person name="Becker A."/>
            <person name="Abrahante J.E."/>
            <person name="Garbe J."/>
            <person name="Badalamenti J.P."/>
            <person name="Herman A."/>
            <person name="Mangelson H."/>
            <person name="Liachko I."/>
            <person name="Sullivan S."/>
            <person name="Sone E.D."/>
            <person name="Koren S."/>
            <person name="Silverstein K.A.T."/>
            <person name="Beckman K.B."/>
            <person name="Gohl D.M."/>
        </authorList>
    </citation>
    <scope>NUCLEOTIDE SEQUENCE</scope>
    <source>
        <strain evidence="1">Duluth1</strain>
        <tissue evidence="1">Whole animal</tissue>
    </source>
</reference>
<evidence type="ECO:0000313" key="2">
    <source>
        <dbReference type="Proteomes" id="UP000828390"/>
    </source>
</evidence>
<reference evidence="1" key="2">
    <citation type="submission" date="2020-11" db="EMBL/GenBank/DDBJ databases">
        <authorList>
            <person name="McCartney M.A."/>
            <person name="Auch B."/>
            <person name="Kono T."/>
            <person name="Mallez S."/>
            <person name="Becker A."/>
            <person name="Gohl D.M."/>
            <person name="Silverstein K.A.T."/>
            <person name="Koren S."/>
            <person name="Bechman K.B."/>
            <person name="Herman A."/>
            <person name="Abrahante J.E."/>
            <person name="Garbe J."/>
        </authorList>
    </citation>
    <scope>NUCLEOTIDE SEQUENCE</scope>
    <source>
        <strain evidence="1">Duluth1</strain>
        <tissue evidence="1">Whole animal</tissue>
    </source>
</reference>
<accession>A0A9D4C7Q9</accession>
<organism evidence="1 2">
    <name type="scientific">Dreissena polymorpha</name>
    <name type="common">Zebra mussel</name>
    <name type="synonym">Mytilus polymorpha</name>
    <dbReference type="NCBI Taxonomy" id="45954"/>
    <lineage>
        <taxon>Eukaryota</taxon>
        <taxon>Metazoa</taxon>
        <taxon>Spiralia</taxon>
        <taxon>Lophotrochozoa</taxon>
        <taxon>Mollusca</taxon>
        <taxon>Bivalvia</taxon>
        <taxon>Autobranchia</taxon>
        <taxon>Heteroconchia</taxon>
        <taxon>Euheterodonta</taxon>
        <taxon>Imparidentia</taxon>
        <taxon>Neoheterodontei</taxon>
        <taxon>Myida</taxon>
        <taxon>Dreissenoidea</taxon>
        <taxon>Dreissenidae</taxon>
        <taxon>Dreissena</taxon>
    </lineage>
</organism>
<evidence type="ECO:0000313" key="1">
    <source>
        <dbReference type="EMBL" id="KAH3718621.1"/>
    </source>
</evidence>
<protein>
    <submittedName>
        <fullName evidence="1">Uncharacterized protein</fullName>
    </submittedName>
</protein>
<dbReference type="Proteomes" id="UP000828390">
    <property type="component" value="Unassembled WGS sequence"/>
</dbReference>
<proteinExistence type="predicted"/>
<dbReference type="EMBL" id="JAIWYP010000013">
    <property type="protein sequence ID" value="KAH3718621.1"/>
    <property type="molecule type" value="Genomic_DNA"/>
</dbReference>